<evidence type="ECO:0000313" key="3">
    <source>
        <dbReference type="EMBL" id="RHY33930.1"/>
    </source>
</evidence>
<evidence type="ECO:0000256" key="2">
    <source>
        <dbReference type="SAM" id="MobiDB-lite"/>
    </source>
</evidence>
<keyword evidence="1" id="KW-0175">Coiled coil</keyword>
<sequence length="237" mass="27794">MQSLKEHQRQLKHRLEREKQKEEKLHQELQGLRAEAGLREDLEIHRIDDKLARLENANLQRQKVLGSRDRDCMRAFEWVQKNSAMFQRKVWGPIALEVQLTDRLYAKYLEDTLQNYVLTSFVVECREDYNTMLRELNEGSQRLGVNVLQLDEGRIKPFQRPYSASQIKSFQENLGMTCYLDEVIHQILRDHGGIHTMLLGTQETEDMINRGVDVFSQLAAINDKAAFLTPFKKYVTS</sequence>
<comment type="caution">
    <text evidence="3">The sequence shown here is derived from an EMBL/GenBank/DDBJ whole genome shotgun (WGS) entry which is preliminary data.</text>
</comment>
<evidence type="ECO:0008006" key="5">
    <source>
        <dbReference type="Google" id="ProtNLM"/>
    </source>
</evidence>
<gene>
    <name evidence="3" type="ORF">DYB25_014031</name>
</gene>
<dbReference type="GO" id="GO:0003697">
    <property type="term" value="F:single-stranded DNA binding"/>
    <property type="evidence" value="ECO:0007669"/>
    <property type="project" value="TreeGrafter"/>
</dbReference>
<dbReference type="PANTHER" id="PTHR45916">
    <property type="entry name" value="STRUCTURAL MAINTENANCE OF CHROMOSOMES PROTEIN 5"/>
    <property type="match status" value="1"/>
</dbReference>
<reference evidence="3 4" key="1">
    <citation type="submission" date="2018-08" db="EMBL/GenBank/DDBJ databases">
        <title>Aphanomyces genome sequencing and annotation.</title>
        <authorList>
            <person name="Minardi D."/>
            <person name="Oidtmann B."/>
            <person name="Van Der Giezen M."/>
            <person name="Studholme D.J."/>
        </authorList>
    </citation>
    <scope>NUCLEOTIDE SEQUENCE [LARGE SCALE GENOMIC DNA]</scope>
    <source>
        <strain evidence="3 4">Yx</strain>
    </source>
</reference>
<dbReference type="AlphaFoldDB" id="A0A397BWA0"/>
<name>A0A397BWA0_APHAT</name>
<accession>A0A397BWA0</accession>
<evidence type="ECO:0000313" key="4">
    <source>
        <dbReference type="Proteomes" id="UP000266239"/>
    </source>
</evidence>
<dbReference type="VEuPathDB" id="FungiDB:H257_12617"/>
<dbReference type="GO" id="GO:0005634">
    <property type="term" value="C:nucleus"/>
    <property type="evidence" value="ECO:0007669"/>
    <property type="project" value="TreeGrafter"/>
</dbReference>
<dbReference type="PANTHER" id="PTHR45916:SF1">
    <property type="entry name" value="STRUCTURAL MAINTENANCE OF CHROMOSOMES PROTEIN 5"/>
    <property type="match status" value="1"/>
</dbReference>
<protein>
    <recommendedName>
        <fullName evidence="5">SMC hinge domain-containing protein</fullName>
    </recommendedName>
</protein>
<feature type="non-terminal residue" evidence="3">
    <location>
        <position position="237"/>
    </location>
</feature>
<dbReference type="GO" id="GO:0000724">
    <property type="term" value="P:double-strand break repair via homologous recombination"/>
    <property type="evidence" value="ECO:0007669"/>
    <property type="project" value="TreeGrafter"/>
</dbReference>
<dbReference type="GO" id="GO:0030915">
    <property type="term" value="C:Smc5-Smc6 complex"/>
    <property type="evidence" value="ECO:0007669"/>
    <property type="project" value="TreeGrafter"/>
</dbReference>
<organism evidence="3 4">
    <name type="scientific">Aphanomyces astaci</name>
    <name type="common">Crayfish plague agent</name>
    <dbReference type="NCBI Taxonomy" id="112090"/>
    <lineage>
        <taxon>Eukaryota</taxon>
        <taxon>Sar</taxon>
        <taxon>Stramenopiles</taxon>
        <taxon>Oomycota</taxon>
        <taxon>Saprolegniomycetes</taxon>
        <taxon>Saprolegniales</taxon>
        <taxon>Verrucalvaceae</taxon>
        <taxon>Aphanomyces</taxon>
    </lineage>
</organism>
<proteinExistence type="predicted"/>
<evidence type="ECO:0000256" key="1">
    <source>
        <dbReference type="ARBA" id="ARBA00023054"/>
    </source>
</evidence>
<feature type="region of interest" description="Disordered" evidence="2">
    <location>
        <begin position="1"/>
        <end position="26"/>
    </location>
</feature>
<dbReference type="Proteomes" id="UP000266239">
    <property type="component" value="Unassembled WGS sequence"/>
</dbReference>
<dbReference type="EMBL" id="QUTA01001361">
    <property type="protein sequence ID" value="RHY33930.1"/>
    <property type="molecule type" value="Genomic_DNA"/>
</dbReference>